<name>A0ABX0BSC0_9PSEU</name>
<dbReference type="InterPro" id="IPR008775">
    <property type="entry name" value="Phytyl_CoA_dOase-like"/>
</dbReference>
<dbReference type="Pfam" id="PF05721">
    <property type="entry name" value="PhyH"/>
    <property type="match status" value="1"/>
</dbReference>
<organism evidence="1 2">
    <name type="scientific">Amycolatopsis rubida</name>
    <dbReference type="NCBI Taxonomy" id="112413"/>
    <lineage>
        <taxon>Bacteria</taxon>
        <taxon>Bacillati</taxon>
        <taxon>Actinomycetota</taxon>
        <taxon>Actinomycetes</taxon>
        <taxon>Pseudonocardiales</taxon>
        <taxon>Pseudonocardiaceae</taxon>
        <taxon>Amycolatopsis</taxon>
    </lineage>
</organism>
<gene>
    <name evidence="1" type="ORF">G3I59_08975</name>
</gene>
<dbReference type="GO" id="GO:0051213">
    <property type="term" value="F:dioxygenase activity"/>
    <property type="evidence" value="ECO:0007669"/>
    <property type="project" value="UniProtKB-KW"/>
</dbReference>
<evidence type="ECO:0000313" key="2">
    <source>
        <dbReference type="Proteomes" id="UP000470404"/>
    </source>
</evidence>
<keyword evidence="1" id="KW-0223">Dioxygenase</keyword>
<dbReference type="Proteomes" id="UP000470404">
    <property type="component" value="Unassembled WGS sequence"/>
</dbReference>
<dbReference type="PANTHER" id="PTHR20883">
    <property type="entry name" value="PHYTANOYL-COA DIOXYGENASE DOMAIN CONTAINING 1"/>
    <property type="match status" value="1"/>
</dbReference>
<keyword evidence="2" id="KW-1185">Reference proteome</keyword>
<dbReference type="PANTHER" id="PTHR20883:SF48">
    <property type="entry name" value="ECTOINE DIOXYGENASE"/>
    <property type="match status" value="1"/>
</dbReference>
<reference evidence="1 2" key="1">
    <citation type="submission" date="2020-01" db="EMBL/GenBank/DDBJ databases">
        <title>Insect and environment-associated Actinomycetes.</title>
        <authorList>
            <person name="Currrie C."/>
            <person name="Chevrette M."/>
            <person name="Carlson C."/>
            <person name="Stubbendieck R."/>
            <person name="Wendt-Pienkowski E."/>
        </authorList>
    </citation>
    <scope>NUCLEOTIDE SEQUENCE [LARGE SCALE GENOMIC DNA]</scope>
    <source>
        <strain evidence="1 2">SID8386</strain>
    </source>
</reference>
<protein>
    <submittedName>
        <fullName evidence="1">Phytanoyl-CoA dioxygenase</fullName>
    </submittedName>
</protein>
<dbReference type="SUPFAM" id="SSF51197">
    <property type="entry name" value="Clavaminate synthase-like"/>
    <property type="match status" value="1"/>
</dbReference>
<evidence type="ECO:0000313" key="1">
    <source>
        <dbReference type="EMBL" id="NEC55723.1"/>
    </source>
</evidence>
<dbReference type="EMBL" id="JAAGNC010000060">
    <property type="protein sequence ID" value="NEC55723.1"/>
    <property type="molecule type" value="Genomic_DNA"/>
</dbReference>
<comment type="caution">
    <text evidence="1">The sequence shown here is derived from an EMBL/GenBank/DDBJ whole genome shotgun (WGS) entry which is preliminary data.</text>
</comment>
<accession>A0ABX0BSC0</accession>
<keyword evidence="1" id="KW-0560">Oxidoreductase</keyword>
<dbReference type="Gene3D" id="2.60.120.620">
    <property type="entry name" value="q2cbj1_9rhob like domain"/>
    <property type="match status" value="1"/>
</dbReference>
<dbReference type="RefSeq" id="WP_095213455.1">
    <property type="nucleotide sequence ID" value="NZ_JAAGNC010000060.1"/>
</dbReference>
<proteinExistence type="predicted"/>
<sequence>MSRAVDVLLEAKDKYDRDGWFQSPELLAKSLIGELRESVERISLQTRPEVVYEKGSRIVRAIHGCHAFDEACARLVRLPALLDLAHALIGEPVYVYQFKVNLKQPYAGAAWPWHQDYAFWNREDGMPSDRVVNLAIFLDDTYEGNGPLQVIPGTHRLGIIEPGDERMIRATGDWRKHVSADLEHTVPLEYAERLIEERGKFLLVGASGTLCAFHPSIVHSSSDNLSGNRRALLLITYNSVNNVPAHPNRPEFLVGRDTAPVVGLEDGRA</sequence>